<gene>
    <name evidence="8" type="ORF">PPYR_12680</name>
</gene>
<dbReference type="GO" id="GO:0005634">
    <property type="term" value="C:nucleus"/>
    <property type="evidence" value="ECO:0007669"/>
    <property type="project" value="UniProtKB-SubCell"/>
</dbReference>
<reference evidence="8 9" key="2">
    <citation type="journal article" date="2018" name="Elife">
        <title>Firefly genomes illuminate parallel origins of bioluminescence in beetles.</title>
        <authorList>
            <person name="Fallon T.R."/>
            <person name="Lower S.E."/>
            <person name="Chang C.H."/>
            <person name="Bessho-Uehara M."/>
            <person name="Martin G.J."/>
            <person name="Bewick A.J."/>
            <person name="Behringer M."/>
            <person name="Debat H.J."/>
            <person name="Wong I."/>
            <person name="Day J.C."/>
            <person name="Suvorov A."/>
            <person name="Silva C.J."/>
            <person name="Stanger-Hall K.F."/>
            <person name="Hall D.W."/>
            <person name="Schmitz R.J."/>
            <person name="Nelson D.R."/>
            <person name="Lewis S.M."/>
            <person name="Shigenobu S."/>
            <person name="Bybee S.M."/>
            <person name="Larracuente A.M."/>
            <person name="Oba Y."/>
            <person name="Weng J.K."/>
        </authorList>
    </citation>
    <scope>NUCLEOTIDE SEQUENCE [LARGE SCALE GENOMIC DNA]</scope>
    <source>
        <strain evidence="8">1611_PpyrPB1</strain>
        <tissue evidence="8">Whole body</tissue>
    </source>
</reference>
<evidence type="ECO:0000256" key="6">
    <source>
        <dbReference type="SAM" id="Coils"/>
    </source>
</evidence>
<keyword evidence="9" id="KW-1185">Reference proteome</keyword>
<reference evidence="7" key="1">
    <citation type="journal article" date="2016" name="Sci. Rep.">
        <title>Molecular characterization of firefly nuptial gifts: a multi-omics approach sheds light on postcopulatory sexual selection.</title>
        <authorList>
            <person name="Al-Wathiqui N."/>
            <person name="Fallon T.R."/>
            <person name="South A."/>
            <person name="Weng J.K."/>
            <person name="Lewis S.M."/>
        </authorList>
    </citation>
    <scope>NUCLEOTIDE SEQUENCE</scope>
</reference>
<organism evidence="7">
    <name type="scientific">Photinus pyralis</name>
    <name type="common">Common eastern firefly</name>
    <name type="synonym">Lampyris pyralis</name>
    <dbReference type="NCBI Taxonomy" id="7054"/>
    <lineage>
        <taxon>Eukaryota</taxon>
        <taxon>Metazoa</taxon>
        <taxon>Ecdysozoa</taxon>
        <taxon>Arthropoda</taxon>
        <taxon>Hexapoda</taxon>
        <taxon>Insecta</taxon>
        <taxon>Pterygota</taxon>
        <taxon>Neoptera</taxon>
        <taxon>Endopterygota</taxon>
        <taxon>Coleoptera</taxon>
        <taxon>Polyphaga</taxon>
        <taxon>Elateriformia</taxon>
        <taxon>Elateroidea</taxon>
        <taxon>Lampyridae</taxon>
        <taxon>Lampyrinae</taxon>
        <taxon>Photinus</taxon>
    </lineage>
</organism>
<keyword evidence="3" id="KW-0507">mRNA processing</keyword>
<name>A0A1Y1M402_PHOPY</name>
<feature type="coiled-coil region" evidence="6">
    <location>
        <begin position="44"/>
        <end position="147"/>
    </location>
</feature>
<dbReference type="InParanoid" id="A0A1Y1M402"/>
<evidence type="ECO:0000256" key="2">
    <source>
        <dbReference type="ARBA" id="ARBA00010313"/>
    </source>
</evidence>
<accession>A0A1Y1M402</accession>
<keyword evidence="6" id="KW-0175">Coiled coil</keyword>
<evidence type="ECO:0000313" key="7">
    <source>
        <dbReference type="EMBL" id="JAV80539.1"/>
    </source>
</evidence>
<dbReference type="PANTHER" id="PTHR15217:SF0">
    <property type="entry name" value="PRE-MRNA-SPLICING REGULATOR WTAP"/>
    <property type="match status" value="1"/>
</dbReference>
<evidence type="ECO:0008006" key="10">
    <source>
        <dbReference type="Google" id="ProtNLM"/>
    </source>
</evidence>
<dbReference type="Pfam" id="PF17098">
    <property type="entry name" value="Wtap"/>
    <property type="match status" value="1"/>
</dbReference>
<comment type="subcellular location">
    <subcellularLocation>
        <location evidence="1">Nucleus</location>
    </subcellularLocation>
</comment>
<dbReference type="EMBL" id="VVIM01000009">
    <property type="protein sequence ID" value="KAB0793060.1"/>
    <property type="molecule type" value="Genomic_DNA"/>
</dbReference>
<evidence type="ECO:0000313" key="9">
    <source>
        <dbReference type="Proteomes" id="UP000327044"/>
    </source>
</evidence>
<sequence length="315" mass="35605">MTEQEGPKSPDGGGKQRVVLSETELSGLAQNELVDRWKRQDIYVSGLEEKLGQQEGDIADLRQTLEKAQLQLSESQQREKVLVRRLAAKEQESQDLVCQVNELKSAQIPTSSSLRSTLLDPAVNSFLQLLRNELQTTRLRLEDTQNELSAWKFTPDSNTGKRLMAKCRLLYQENEELGKMTSSGRIALLEGELELQKKFSEEVRQSQQELDSYLTDLDEDVEGMQSTILFLQQELRKAKDTAAALQKENSTLKLQNGRANGDSVCEQERTDSESECERTRVKRVRRSSVLSIDYNEDDTLVINSNGDVAMSSDVD</sequence>
<dbReference type="Proteomes" id="UP000327044">
    <property type="component" value="Unassembled WGS sequence"/>
</dbReference>
<reference evidence="8" key="3">
    <citation type="submission" date="2019-08" db="EMBL/GenBank/DDBJ databases">
        <authorList>
            <consortium name="Photinus pyralis genome working group"/>
            <person name="Fallon T.R."/>
            <person name="Sander Lower S.E."/>
            <person name="Weng J.-K."/>
        </authorList>
    </citation>
    <scope>NUCLEOTIDE SEQUENCE</scope>
    <source>
        <strain evidence="8">1611_PpyrPB1</strain>
        <tissue evidence="8">Whole body</tissue>
    </source>
</reference>
<dbReference type="AlphaFoldDB" id="A0A1Y1M402"/>
<evidence type="ECO:0000256" key="5">
    <source>
        <dbReference type="ARBA" id="ARBA00023242"/>
    </source>
</evidence>
<feature type="coiled-coil region" evidence="6">
    <location>
        <begin position="214"/>
        <end position="255"/>
    </location>
</feature>
<protein>
    <recommendedName>
        <fullName evidence="10">Pre-mRNA-splicing regulator WTAP</fullName>
    </recommendedName>
</protein>
<keyword evidence="5" id="KW-0539">Nucleus</keyword>
<dbReference type="GO" id="GO:0016556">
    <property type="term" value="P:mRNA modification"/>
    <property type="evidence" value="ECO:0007669"/>
    <property type="project" value="InterPro"/>
</dbReference>
<dbReference type="InterPro" id="IPR033757">
    <property type="entry name" value="WTAP"/>
</dbReference>
<keyword evidence="4" id="KW-0508">mRNA splicing</keyword>
<evidence type="ECO:0000313" key="8">
    <source>
        <dbReference type="EMBL" id="KAB0793060.1"/>
    </source>
</evidence>
<dbReference type="PANTHER" id="PTHR15217">
    <property type="entry name" value="WILMS' TUMOR 1-ASSOCIATING PROTEIN"/>
    <property type="match status" value="1"/>
</dbReference>
<evidence type="ECO:0000256" key="3">
    <source>
        <dbReference type="ARBA" id="ARBA00022664"/>
    </source>
</evidence>
<dbReference type="EMBL" id="GEZM01041257">
    <property type="protein sequence ID" value="JAV80539.1"/>
    <property type="molecule type" value="Transcribed_RNA"/>
</dbReference>
<proteinExistence type="inferred from homology"/>
<dbReference type="OrthoDB" id="3366661at2759"/>
<evidence type="ECO:0000256" key="4">
    <source>
        <dbReference type="ARBA" id="ARBA00023187"/>
    </source>
</evidence>
<dbReference type="GO" id="GO:0008380">
    <property type="term" value="P:RNA splicing"/>
    <property type="evidence" value="ECO:0007669"/>
    <property type="project" value="UniProtKB-KW"/>
</dbReference>
<evidence type="ECO:0000256" key="1">
    <source>
        <dbReference type="ARBA" id="ARBA00004123"/>
    </source>
</evidence>
<dbReference type="GO" id="GO:0000381">
    <property type="term" value="P:regulation of alternative mRNA splicing, via spliceosome"/>
    <property type="evidence" value="ECO:0007669"/>
    <property type="project" value="InterPro"/>
</dbReference>
<dbReference type="GO" id="GO:0006397">
    <property type="term" value="P:mRNA processing"/>
    <property type="evidence" value="ECO:0007669"/>
    <property type="project" value="UniProtKB-KW"/>
</dbReference>
<comment type="similarity">
    <text evidence="2">Belongs to the fl(2)d family.</text>
</comment>